<evidence type="ECO:0000313" key="4">
    <source>
        <dbReference type="Proteomes" id="UP000268093"/>
    </source>
</evidence>
<keyword evidence="2" id="KW-1133">Transmembrane helix</keyword>
<feature type="transmembrane region" description="Helical" evidence="2">
    <location>
        <begin position="112"/>
        <end position="137"/>
    </location>
</feature>
<dbReference type="EMBL" id="RBNI01002234">
    <property type="protein sequence ID" value="RUP49524.1"/>
    <property type="molecule type" value="Genomic_DNA"/>
</dbReference>
<keyword evidence="2" id="KW-0472">Membrane</keyword>
<proteinExistence type="predicted"/>
<accession>A0A433DFC1</accession>
<reference evidence="3 4" key="1">
    <citation type="journal article" date="2018" name="New Phytol.">
        <title>Phylogenomics of Endogonaceae and evolution of mycorrhizas within Mucoromycota.</title>
        <authorList>
            <person name="Chang Y."/>
            <person name="Desiro A."/>
            <person name="Na H."/>
            <person name="Sandor L."/>
            <person name="Lipzen A."/>
            <person name="Clum A."/>
            <person name="Barry K."/>
            <person name="Grigoriev I.V."/>
            <person name="Martin F.M."/>
            <person name="Stajich J.E."/>
            <person name="Smith M.E."/>
            <person name="Bonito G."/>
            <person name="Spatafora J.W."/>
        </authorList>
    </citation>
    <scope>NUCLEOTIDE SEQUENCE [LARGE SCALE GENOMIC DNA]</scope>
    <source>
        <strain evidence="3 4">GMNB39</strain>
    </source>
</reference>
<comment type="caution">
    <text evidence="3">The sequence shown here is derived from an EMBL/GenBank/DDBJ whole genome shotgun (WGS) entry which is preliminary data.</text>
</comment>
<sequence>MNGSEQHYVRGYGESTSKSTGGAKENRTHPQPSPCFALIVLNHRATMNVPIATLQYISNFLVRAQDKLAALNIDFYLGDSLGTAVNSIPAALSEALDRIIVFLDNKSPQSGVGYIFLVLVILYVVYSIAIAAVRWVVGTVVGFLKFVFFIFLLGASVLVINQLLDEQPGDAGDKFTAGAGGGEDYYF</sequence>
<keyword evidence="2" id="KW-0812">Transmembrane</keyword>
<dbReference type="AlphaFoldDB" id="A0A433DFC1"/>
<feature type="transmembrane region" description="Helical" evidence="2">
    <location>
        <begin position="143"/>
        <end position="164"/>
    </location>
</feature>
<name>A0A433DFC1_9FUNG</name>
<evidence type="ECO:0000313" key="3">
    <source>
        <dbReference type="EMBL" id="RUP49524.1"/>
    </source>
</evidence>
<dbReference type="Proteomes" id="UP000268093">
    <property type="component" value="Unassembled WGS sequence"/>
</dbReference>
<feature type="region of interest" description="Disordered" evidence="1">
    <location>
        <begin position="1"/>
        <end position="30"/>
    </location>
</feature>
<organism evidence="3 4">
    <name type="scientific">Jimgerdemannia flammicorona</name>
    <dbReference type="NCBI Taxonomy" id="994334"/>
    <lineage>
        <taxon>Eukaryota</taxon>
        <taxon>Fungi</taxon>
        <taxon>Fungi incertae sedis</taxon>
        <taxon>Mucoromycota</taxon>
        <taxon>Mucoromycotina</taxon>
        <taxon>Endogonomycetes</taxon>
        <taxon>Endogonales</taxon>
        <taxon>Endogonaceae</taxon>
        <taxon>Jimgerdemannia</taxon>
    </lineage>
</organism>
<evidence type="ECO:0000256" key="2">
    <source>
        <dbReference type="SAM" id="Phobius"/>
    </source>
</evidence>
<protein>
    <submittedName>
        <fullName evidence="3">Uncharacterized protein</fullName>
    </submittedName>
</protein>
<evidence type="ECO:0000256" key="1">
    <source>
        <dbReference type="SAM" id="MobiDB-lite"/>
    </source>
</evidence>
<keyword evidence="4" id="KW-1185">Reference proteome</keyword>
<gene>
    <name evidence="3" type="ORF">BC936DRAFT_142324</name>
</gene>